<dbReference type="InterPro" id="IPR038375">
    <property type="entry name" value="NDUFAF7_sf"/>
</dbReference>
<keyword evidence="4 7" id="KW-0808">Transferase</keyword>
<dbReference type="EMBL" id="BRPK01000010">
    <property type="protein sequence ID" value="GLB41861.1"/>
    <property type="molecule type" value="Genomic_DNA"/>
</dbReference>
<dbReference type="OrthoDB" id="17415at2759"/>
<evidence type="ECO:0000256" key="7">
    <source>
        <dbReference type="RuleBase" id="RU364114"/>
    </source>
</evidence>
<dbReference type="GO" id="GO:0032259">
    <property type="term" value="P:methylation"/>
    <property type="evidence" value="ECO:0007669"/>
    <property type="project" value="UniProtKB-KW"/>
</dbReference>
<dbReference type="InterPro" id="IPR003788">
    <property type="entry name" value="NDUFAF7"/>
</dbReference>
<comment type="function">
    <text evidence="7">Arginine methyltransferase involved in the assembly or stability of mitochondrial NADH:ubiquinone oxidoreductase complex (complex I).</text>
</comment>
<evidence type="ECO:0000256" key="3">
    <source>
        <dbReference type="ARBA" id="ARBA00022603"/>
    </source>
</evidence>
<dbReference type="EC" id="2.1.1.320" evidence="7"/>
<dbReference type="PANTHER" id="PTHR12049:SF5">
    <property type="entry name" value="PROTEIN ARGININE METHYLTRANSFERASE NDUFAF7 HOMOLOG, MITOCHONDRIAL"/>
    <property type="match status" value="1"/>
</dbReference>
<dbReference type="Gene3D" id="3.40.50.12710">
    <property type="match status" value="1"/>
</dbReference>
<organism evidence="8 9">
    <name type="scientific">Lyophyllum shimeji</name>
    <name type="common">Hon-shimeji</name>
    <name type="synonym">Tricholoma shimeji</name>
    <dbReference type="NCBI Taxonomy" id="47721"/>
    <lineage>
        <taxon>Eukaryota</taxon>
        <taxon>Fungi</taxon>
        <taxon>Dikarya</taxon>
        <taxon>Basidiomycota</taxon>
        <taxon>Agaricomycotina</taxon>
        <taxon>Agaricomycetes</taxon>
        <taxon>Agaricomycetidae</taxon>
        <taxon>Agaricales</taxon>
        <taxon>Tricholomatineae</taxon>
        <taxon>Lyophyllaceae</taxon>
        <taxon>Lyophyllum</taxon>
    </lineage>
</organism>
<dbReference type="PANTHER" id="PTHR12049">
    <property type="entry name" value="PROTEIN ARGININE METHYLTRANSFERASE NDUFAF7, MITOCHONDRIAL"/>
    <property type="match status" value="1"/>
</dbReference>
<sequence length="538" mass="61659">MISLGTVSCRCIWNRPTHDLLRRAFSSTPLPAKTKVPTKNEPYVPRDKWNYNRSSLIQPSDTKIADFKHVDANSLEGATEPPRGVKMLVRDFIEDSLYNPNYGYFPKQATIFNADDSTLDFESLRDSAEFQEVVGQKYAAYGADKYDGPGKQLWHTPTELFKPWYGRAIAQCLVAEYLLKYFPYEDFIIYEIGAGNGTLAMDILNYLQEQYPEVYERTRYNIIEISGNLVKLQKQRLSKAHPGVQVVHKSIFRWKTREPAPCYFVAMEVIDNFAHDVVRYDLETLKPYQGVVTVDSQGEFDMVYTPVTDPLILEFLELRRQLKHTPPVSRLLQSSGALRKLYLSLPFAPNLSKEEYIPTRLLSLLRTLRNHFPRHRLLLSDFSTLPDRIPGVNSPVVQTRFRNTTVPCTTVLVRQGYFDIFFPTNFERLRDMYEFIISHPRPNSSGSDPSLQMRSTPLMTTSTSVAAGEGFFSSHIPSNRRNPLDGVNSASGLPVGERKSSVFTHSEFMETYADLSKTRLLNGENPLIDFYKNVKFLF</sequence>
<dbReference type="Proteomes" id="UP001063166">
    <property type="component" value="Unassembled WGS sequence"/>
</dbReference>
<evidence type="ECO:0000313" key="8">
    <source>
        <dbReference type="EMBL" id="GLB41861.1"/>
    </source>
</evidence>
<evidence type="ECO:0000256" key="5">
    <source>
        <dbReference type="ARBA" id="ARBA00023128"/>
    </source>
</evidence>
<comment type="subcellular location">
    <subcellularLocation>
        <location evidence="1 7">Mitochondrion</location>
    </subcellularLocation>
</comment>
<keyword evidence="9" id="KW-1185">Reference proteome</keyword>
<keyword evidence="3 7" id="KW-0489">Methyltransferase</keyword>
<comment type="similarity">
    <text evidence="2 7">Belongs to the NDUFAF7 family.</text>
</comment>
<keyword evidence="5 7" id="KW-0496">Mitochondrion</keyword>
<dbReference type="SUPFAM" id="SSF53335">
    <property type="entry name" value="S-adenosyl-L-methionine-dependent methyltransferases"/>
    <property type="match status" value="1"/>
</dbReference>
<evidence type="ECO:0000256" key="6">
    <source>
        <dbReference type="ARBA" id="ARBA00048612"/>
    </source>
</evidence>
<reference evidence="8" key="1">
    <citation type="submission" date="2022-07" db="EMBL/GenBank/DDBJ databases">
        <title>The genome of Lyophyllum shimeji provides insight into the initial evolution of ectomycorrhizal fungal genome.</title>
        <authorList>
            <person name="Kobayashi Y."/>
            <person name="Shibata T."/>
            <person name="Hirakawa H."/>
            <person name="Shigenobu S."/>
            <person name="Nishiyama T."/>
            <person name="Yamada A."/>
            <person name="Hasebe M."/>
            <person name="Kawaguchi M."/>
        </authorList>
    </citation>
    <scope>NUCLEOTIDE SEQUENCE</scope>
    <source>
        <strain evidence="8">AT787</strain>
    </source>
</reference>
<dbReference type="Pfam" id="PF02636">
    <property type="entry name" value="Methyltransf_28"/>
    <property type="match status" value="1"/>
</dbReference>
<dbReference type="GO" id="GO:0005739">
    <property type="term" value="C:mitochondrion"/>
    <property type="evidence" value="ECO:0007669"/>
    <property type="project" value="UniProtKB-SubCell"/>
</dbReference>
<dbReference type="AlphaFoldDB" id="A0A9P3UT66"/>
<dbReference type="GO" id="GO:0035243">
    <property type="term" value="F:protein-arginine omega-N symmetric methyltransferase activity"/>
    <property type="evidence" value="ECO:0007669"/>
    <property type="project" value="UniProtKB-EC"/>
</dbReference>
<comment type="caution">
    <text evidence="8">The sequence shown here is derived from an EMBL/GenBank/DDBJ whole genome shotgun (WGS) entry which is preliminary data.</text>
</comment>
<comment type="catalytic activity">
    <reaction evidence="6 7">
        <text>L-arginyl-[protein] + 2 S-adenosyl-L-methionine = N(omega),N(omega)'-dimethyl-L-arginyl-[protein] + 2 S-adenosyl-L-homocysteine + 2 H(+)</text>
        <dbReference type="Rhea" id="RHEA:48108"/>
        <dbReference type="Rhea" id="RHEA-COMP:10532"/>
        <dbReference type="Rhea" id="RHEA-COMP:11992"/>
        <dbReference type="ChEBI" id="CHEBI:15378"/>
        <dbReference type="ChEBI" id="CHEBI:29965"/>
        <dbReference type="ChEBI" id="CHEBI:57856"/>
        <dbReference type="ChEBI" id="CHEBI:59789"/>
        <dbReference type="ChEBI" id="CHEBI:88221"/>
        <dbReference type="EC" id="2.1.1.320"/>
    </reaction>
</comment>
<evidence type="ECO:0000256" key="1">
    <source>
        <dbReference type="ARBA" id="ARBA00004173"/>
    </source>
</evidence>
<evidence type="ECO:0000256" key="4">
    <source>
        <dbReference type="ARBA" id="ARBA00022679"/>
    </source>
</evidence>
<gene>
    <name evidence="8" type="ORF">LshimejAT787_1004610</name>
</gene>
<evidence type="ECO:0000313" key="9">
    <source>
        <dbReference type="Proteomes" id="UP001063166"/>
    </source>
</evidence>
<name>A0A9P3UT66_LYOSH</name>
<evidence type="ECO:0000256" key="2">
    <source>
        <dbReference type="ARBA" id="ARBA00005891"/>
    </source>
</evidence>
<accession>A0A9P3UT66</accession>
<dbReference type="InterPro" id="IPR029063">
    <property type="entry name" value="SAM-dependent_MTases_sf"/>
</dbReference>
<protein>
    <recommendedName>
        <fullName evidence="7">Protein arginine methyltransferase NDUFAF7</fullName>
        <ecNumber evidence="7">2.1.1.320</ecNumber>
    </recommendedName>
</protein>
<proteinExistence type="inferred from homology"/>